<sequence length="279" mass="29818">MRNMTLLPALFAAAVLVGTMARAEDPTADTVVATVNGTDITLGQMIALRDTLPAQYLQLDDKTLFDGILDQLVQQTALAADAKPTKKDELTLQNQRMGYLAGTVLEATAEGAISDDALKAAYDAKYGTTDPAKEFHAAHILVPTEDEAKAIKAELDGGADFATVAKEKSTGPSGPNGGDLGWFSAGMMVKPFEDAVMALAVDQVSDPVQTEFGWHVIKLYETRDASVPTLDEAKDELTGDLRQKAVEARVKEVTDTAKVEKMTDGIDPAVIKSDKIFDN</sequence>
<dbReference type="Proteomes" id="UP000238338">
    <property type="component" value="Unassembled WGS sequence"/>
</dbReference>
<dbReference type="SUPFAM" id="SSF54534">
    <property type="entry name" value="FKBP-like"/>
    <property type="match status" value="1"/>
</dbReference>
<dbReference type="InterPro" id="IPR023058">
    <property type="entry name" value="PPIase_PpiC_CS"/>
</dbReference>
<evidence type="ECO:0000256" key="9">
    <source>
        <dbReference type="SAM" id="SignalP"/>
    </source>
</evidence>
<evidence type="ECO:0000313" key="12">
    <source>
        <dbReference type="Proteomes" id="UP000238338"/>
    </source>
</evidence>
<dbReference type="PROSITE" id="PS50198">
    <property type="entry name" value="PPIC_PPIASE_2"/>
    <property type="match status" value="1"/>
</dbReference>
<evidence type="ECO:0000256" key="5">
    <source>
        <dbReference type="ARBA" id="ARBA00023110"/>
    </source>
</evidence>
<organism evidence="11 12">
    <name type="scientific">Albidovulum denitrificans</name>
    <dbReference type="NCBI Taxonomy" id="404881"/>
    <lineage>
        <taxon>Bacteria</taxon>
        <taxon>Pseudomonadati</taxon>
        <taxon>Pseudomonadota</taxon>
        <taxon>Alphaproteobacteria</taxon>
        <taxon>Rhodobacterales</taxon>
        <taxon>Paracoccaceae</taxon>
        <taxon>Albidovulum</taxon>
    </lineage>
</organism>
<keyword evidence="8 11" id="KW-0413">Isomerase</keyword>
<dbReference type="OrthoDB" id="14196at2"/>
<comment type="catalytic activity">
    <reaction evidence="1">
        <text>[protein]-peptidylproline (omega=180) = [protein]-peptidylproline (omega=0)</text>
        <dbReference type="Rhea" id="RHEA:16237"/>
        <dbReference type="Rhea" id="RHEA-COMP:10747"/>
        <dbReference type="Rhea" id="RHEA-COMP:10748"/>
        <dbReference type="ChEBI" id="CHEBI:83833"/>
        <dbReference type="ChEBI" id="CHEBI:83834"/>
        <dbReference type="EC" id="5.2.1.8"/>
    </reaction>
</comment>
<dbReference type="SUPFAM" id="SSF109998">
    <property type="entry name" value="Triger factor/SurA peptide-binding domain-like"/>
    <property type="match status" value="1"/>
</dbReference>
<protein>
    <recommendedName>
        <fullName evidence="4">Parvulin-like PPIase</fullName>
        <ecNumber evidence="3">5.2.1.8</ecNumber>
    </recommendedName>
    <alternativeName>
        <fullName evidence="6">Peptidyl-prolyl cis-trans isomerase plp</fullName>
    </alternativeName>
    <alternativeName>
        <fullName evidence="7">Rotamase plp</fullName>
    </alternativeName>
</protein>
<dbReference type="InterPro" id="IPR027304">
    <property type="entry name" value="Trigger_fact/SurA_dom_sf"/>
</dbReference>
<comment type="caution">
    <text evidence="11">The sequence shown here is derived from an EMBL/GenBank/DDBJ whole genome shotgun (WGS) entry which is preliminary data.</text>
</comment>
<comment type="similarity">
    <text evidence="2">Belongs to the PpiC/parvulin rotamase family.</text>
</comment>
<keyword evidence="9" id="KW-0732">Signal</keyword>
<dbReference type="EMBL" id="PVEP01000003">
    <property type="protein sequence ID" value="PQV57221.1"/>
    <property type="molecule type" value="Genomic_DNA"/>
</dbReference>
<dbReference type="PANTHER" id="PTHR47245">
    <property type="entry name" value="PEPTIDYLPROLYL ISOMERASE"/>
    <property type="match status" value="1"/>
</dbReference>
<evidence type="ECO:0000256" key="8">
    <source>
        <dbReference type="PROSITE-ProRule" id="PRU00278"/>
    </source>
</evidence>
<reference evidence="11 12" key="1">
    <citation type="submission" date="2018-02" db="EMBL/GenBank/DDBJ databases">
        <title>Genomic Encyclopedia of Archaeal and Bacterial Type Strains, Phase II (KMG-II): from individual species to whole genera.</title>
        <authorList>
            <person name="Goeker M."/>
        </authorList>
    </citation>
    <scope>NUCLEOTIDE SEQUENCE [LARGE SCALE GENOMIC DNA]</scope>
    <source>
        <strain evidence="11 12">DSM 18921</strain>
    </source>
</reference>
<dbReference type="InterPro" id="IPR000297">
    <property type="entry name" value="PPIase_PpiC"/>
</dbReference>
<gene>
    <name evidence="11" type="ORF">LX70_02082</name>
</gene>
<dbReference type="Gene3D" id="3.10.50.40">
    <property type="match status" value="1"/>
</dbReference>
<evidence type="ECO:0000256" key="6">
    <source>
        <dbReference type="ARBA" id="ARBA00030642"/>
    </source>
</evidence>
<proteinExistence type="inferred from homology"/>
<dbReference type="EC" id="5.2.1.8" evidence="3"/>
<evidence type="ECO:0000256" key="1">
    <source>
        <dbReference type="ARBA" id="ARBA00000971"/>
    </source>
</evidence>
<dbReference type="PANTHER" id="PTHR47245:SF2">
    <property type="entry name" value="PEPTIDYL-PROLYL CIS-TRANS ISOMERASE HP_0175-RELATED"/>
    <property type="match status" value="1"/>
</dbReference>
<feature type="signal peptide" evidence="9">
    <location>
        <begin position="1"/>
        <end position="23"/>
    </location>
</feature>
<keyword evidence="5 8" id="KW-0697">Rotamase</keyword>
<dbReference type="AlphaFoldDB" id="A0A2S8S8R7"/>
<dbReference type="InterPro" id="IPR046357">
    <property type="entry name" value="PPIase_dom_sf"/>
</dbReference>
<dbReference type="InterPro" id="IPR050245">
    <property type="entry name" value="PrsA_foldase"/>
</dbReference>
<evidence type="ECO:0000256" key="4">
    <source>
        <dbReference type="ARBA" id="ARBA00018370"/>
    </source>
</evidence>
<feature type="domain" description="PpiC" evidence="10">
    <location>
        <begin position="132"/>
        <end position="221"/>
    </location>
</feature>
<evidence type="ECO:0000256" key="2">
    <source>
        <dbReference type="ARBA" id="ARBA00007656"/>
    </source>
</evidence>
<feature type="chain" id="PRO_5015392858" description="Parvulin-like PPIase" evidence="9">
    <location>
        <begin position="24"/>
        <end position="279"/>
    </location>
</feature>
<dbReference type="RefSeq" id="WP_105514686.1">
    <property type="nucleotide sequence ID" value="NZ_PVEP01000003.1"/>
</dbReference>
<evidence type="ECO:0000256" key="7">
    <source>
        <dbReference type="ARBA" id="ARBA00031484"/>
    </source>
</evidence>
<dbReference type="PROSITE" id="PS01096">
    <property type="entry name" value="PPIC_PPIASE_1"/>
    <property type="match status" value="1"/>
</dbReference>
<evidence type="ECO:0000313" key="11">
    <source>
        <dbReference type="EMBL" id="PQV57221.1"/>
    </source>
</evidence>
<evidence type="ECO:0000256" key="3">
    <source>
        <dbReference type="ARBA" id="ARBA00013194"/>
    </source>
</evidence>
<name>A0A2S8S8R7_9RHOB</name>
<evidence type="ECO:0000259" key="10">
    <source>
        <dbReference type="PROSITE" id="PS50198"/>
    </source>
</evidence>
<dbReference type="GO" id="GO:0003755">
    <property type="term" value="F:peptidyl-prolyl cis-trans isomerase activity"/>
    <property type="evidence" value="ECO:0007669"/>
    <property type="project" value="UniProtKB-KW"/>
</dbReference>
<accession>A0A2S8S8R7</accession>
<keyword evidence="12" id="KW-1185">Reference proteome</keyword>
<dbReference type="Pfam" id="PF00639">
    <property type="entry name" value="Rotamase"/>
    <property type="match status" value="1"/>
</dbReference>